<accession>A0A0F9THK5</accession>
<comment type="caution">
    <text evidence="2">The sequence shown here is derived from an EMBL/GenBank/DDBJ whole genome shotgun (WGS) entry which is preliminary data.</text>
</comment>
<evidence type="ECO:0000313" key="2">
    <source>
        <dbReference type="EMBL" id="KKN74372.1"/>
    </source>
</evidence>
<organism evidence="2">
    <name type="scientific">marine sediment metagenome</name>
    <dbReference type="NCBI Taxonomy" id="412755"/>
    <lineage>
        <taxon>unclassified sequences</taxon>
        <taxon>metagenomes</taxon>
        <taxon>ecological metagenomes</taxon>
    </lineage>
</organism>
<evidence type="ECO:0000256" key="1">
    <source>
        <dbReference type="SAM" id="MobiDB-lite"/>
    </source>
</evidence>
<dbReference type="AlphaFoldDB" id="A0A0F9THK5"/>
<feature type="region of interest" description="Disordered" evidence="1">
    <location>
        <begin position="52"/>
        <end position="121"/>
    </location>
</feature>
<feature type="compositionally biased region" description="Basic and acidic residues" evidence="1">
    <location>
        <begin position="76"/>
        <end position="96"/>
    </location>
</feature>
<sequence>MTRISNDSVRALAREQYSSHVDIEFDGDAEVAVSTDTVAYVAAWVAVDIDELTHPEKHEPRPPEPRVPLHPGMRPGQREIDEREERWVAARREGRFPEPQPRPPEPQAHGQSWRKATEVGR</sequence>
<dbReference type="EMBL" id="LAZR01000328">
    <property type="protein sequence ID" value="KKN74372.1"/>
    <property type="molecule type" value="Genomic_DNA"/>
</dbReference>
<feature type="compositionally biased region" description="Basic and acidic residues" evidence="1">
    <location>
        <begin position="52"/>
        <end position="64"/>
    </location>
</feature>
<protein>
    <submittedName>
        <fullName evidence="2">Uncharacterized protein</fullName>
    </submittedName>
</protein>
<proteinExistence type="predicted"/>
<gene>
    <name evidence="2" type="ORF">LCGC14_0391730</name>
</gene>
<name>A0A0F9THK5_9ZZZZ</name>
<reference evidence="2" key="1">
    <citation type="journal article" date="2015" name="Nature">
        <title>Complex archaea that bridge the gap between prokaryotes and eukaryotes.</title>
        <authorList>
            <person name="Spang A."/>
            <person name="Saw J.H."/>
            <person name="Jorgensen S.L."/>
            <person name="Zaremba-Niedzwiedzka K."/>
            <person name="Martijn J."/>
            <person name="Lind A.E."/>
            <person name="van Eijk R."/>
            <person name="Schleper C."/>
            <person name="Guy L."/>
            <person name="Ettema T.J."/>
        </authorList>
    </citation>
    <scope>NUCLEOTIDE SEQUENCE</scope>
</reference>